<dbReference type="EMBL" id="BMAW01041570">
    <property type="protein sequence ID" value="GFS29488.1"/>
    <property type="molecule type" value="Genomic_DNA"/>
</dbReference>
<name>A0A8X6I3Q8_NEPPI</name>
<proteinExistence type="predicted"/>
<reference evidence="1" key="1">
    <citation type="submission" date="2020-08" db="EMBL/GenBank/DDBJ databases">
        <title>Multicomponent nature underlies the extraordinary mechanical properties of spider dragline silk.</title>
        <authorList>
            <person name="Kono N."/>
            <person name="Nakamura H."/>
            <person name="Mori M."/>
            <person name="Yoshida Y."/>
            <person name="Ohtoshi R."/>
            <person name="Malay A.D."/>
            <person name="Moran D.A.P."/>
            <person name="Tomita M."/>
            <person name="Numata K."/>
            <person name="Arakawa K."/>
        </authorList>
    </citation>
    <scope>NUCLEOTIDE SEQUENCE</scope>
</reference>
<evidence type="ECO:0000313" key="1">
    <source>
        <dbReference type="EMBL" id="GFS29488.1"/>
    </source>
</evidence>
<dbReference type="AlphaFoldDB" id="A0A8X6I3Q8"/>
<accession>A0A8X6I3Q8</accession>
<protein>
    <submittedName>
        <fullName evidence="1">Uncharacterized protein</fullName>
    </submittedName>
</protein>
<sequence>MSVRSLCCDKLFHPINYFREDLKTFPNPNTHRLIKKATKVRDLTAHHSEITSEERLFVTDVSLCKAIKSENSARKRRAFQSINTSKVKSASNQFPKEGKV</sequence>
<dbReference type="Proteomes" id="UP000887013">
    <property type="component" value="Unassembled WGS sequence"/>
</dbReference>
<gene>
    <name evidence="1" type="ORF">NPIL_205381</name>
</gene>
<evidence type="ECO:0000313" key="2">
    <source>
        <dbReference type="Proteomes" id="UP000887013"/>
    </source>
</evidence>
<comment type="caution">
    <text evidence="1">The sequence shown here is derived from an EMBL/GenBank/DDBJ whole genome shotgun (WGS) entry which is preliminary data.</text>
</comment>
<organism evidence="1 2">
    <name type="scientific">Nephila pilipes</name>
    <name type="common">Giant wood spider</name>
    <name type="synonym">Nephila maculata</name>
    <dbReference type="NCBI Taxonomy" id="299642"/>
    <lineage>
        <taxon>Eukaryota</taxon>
        <taxon>Metazoa</taxon>
        <taxon>Ecdysozoa</taxon>
        <taxon>Arthropoda</taxon>
        <taxon>Chelicerata</taxon>
        <taxon>Arachnida</taxon>
        <taxon>Araneae</taxon>
        <taxon>Araneomorphae</taxon>
        <taxon>Entelegynae</taxon>
        <taxon>Araneoidea</taxon>
        <taxon>Nephilidae</taxon>
        <taxon>Nephila</taxon>
    </lineage>
</organism>
<keyword evidence="2" id="KW-1185">Reference proteome</keyword>